<dbReference type="Proteomes" id="UP000198521">
    <property type="component" value="Unassembled WGS sequence"/>
</dbReference>
<proteinExistence type="predicted"/>
<evidence type="ECO:0000313" key="2">
    <source>
        <dbReference type="Proteomes" id="UP000198521"/>
    </source>
</evidence>
<organism evidence="1 2">
    <name type="scientific">Aquimarina amphilecti</name>
    <dbReference type="NCBI Taxonomy" id="1038014"/>
    <lineage>
        <taxon>Bacteria</taxon>
        <taxon>Pseudomonadati</taxon>
        <taxon>Bacteroidota</taxon>
        <taxon>Flavobacteriia</taxon>
        <taxon>Flavobacteriales</taxon>
        <taxon>Flavobacteriaceae</taxon>
        <taxon>Aquimarina</taxon>
    </lineage>
</organism>
<dbReference type="STRING" id="1038014.SAMN04487910_3949"/>
<reference evidence="1 2" key="1">
    <citation type="submission" date="2016-10" db="EMBL/GenBank/DDBJ databases">
        <authorList>
            <person name="de Groot N.N."/>
        </authorList>
    </citation>
    <scope>NUCLEOTIDE SEQUENCE [LARGE SCALE GENOMIC DNA]</scope>
    <source>
        <strain evidence="1 2">DSM 25232</strain>
    </source>
</reference>
<dbReference type="AlphaFoldDB" id="A0A1H7UZ79"/>
<keyword evidence="2" id="KW-1185">Reference proteome</keyword>
<sequence length="57" mass="6912">MLNSIKYQSLKEITKKRKKHQNYCIIAYICRINKNIELISIYFHQKVEFACYARTVN</sequence>
<name>A0A1H7UZ79_AQUAM</name>
<dbReference type="EMBL" id="FOAB01000007">
    <property type="protein sequence ID" value="SEM02261.1"/>
    <property type="molecule type" value="Genomic_DNA"/>
</dbReference>
<protein>
    <submittedName>
        <fullName evidence="1">Uncharacterized protein</fullName>
    </submittedName>
</protein>
<gene>
    <name evidence="1" type="ORF">SAMN04487910_3949</name>
</gene>
<evidence type="ECO:0000313" key="1">
    <source>
        <dbReference type="EMBL" id="SEM02261.1"/>
    </source>
</evidence>
<accession>A0A1H7UZ79</accession>